<dbReference type="GO" id="GO:0016020">
    <property type="term" value="C:membrane"/>
    <property type="evidence" value="ECO:0007669"/>
    <property type="project" value="UniProtKB-SubCell"/>
</dbReference>
<dbReference type="InterPro" id="IPR004254">
    <property type="entry name" value="AdipoR/HlyIII-related"/>
</dbReference>
<keyword evidence="3 8" id="KW-0812">Transmembrane</keyword>
<keyword evidence="10" id="KW-1185">Reference proteome</keyword>
<evidence type="ECO:0000256" key="5">
    <source>
        <dbReference type="ARBA" id="ARBA00023136"/>
    </source>
</evidence>
<feature type="transmembrane region" description="Helical" evidence="8">
    <location>
        <begin position="331"/>
        <end position="352"/>
    </location>
</feature>
<feature type="transmembrane region" description="Helical" evidence="8">
    <location>
        <begin position="269"/>
        <end position="288"/>
    </location>
</feature>
<feature type="binding site" evidence="6">
    <location>
        <position position="338"/>
    </location>
    <ligand>
        <name>Zn(2+)</name>
        <dbReference type="ChEBI" id="CHEBI:29105"/>
    </ligand>
</feature>
<reference evidence="9" key="2">
    <citation type="submission" date="2025-09" db="UniProtKB">
        <authorList>
            <consortium name="Ensembl"/>
        </authorList>
    </citation>
    <scope>IDENTIFICATION</scope>
</reference>
<feature type="binding site" evidence="6">
    <location>
        <position position="342"/>
    </location>
    <ligand>
        <name>Zn(2+)</name>
        <dbReference type="ChEBI" id="CHEBI:29105"/>
    </ligand>
</feature>
<dbReference type="Ensembl" id="ENSPLAT00000017544.1">
    <property type="protein sequence ID" value="ENSPLAP00000010450.1"/>
    <property type="gene ID" value="ENSPLAG00000013358.1"/>
</dbReference>
<keyword evidence="4 8" id="KW-1133">Transmembrane helix</keyword>
<organism evidence="9 10">
    <name type="scientific">Poecilia latipinna</name>
    <name type="common">sailfin molly</name>
    <dbReference type="NCBI Taxonomy" id="48699"/>
    <lineage>
        <taxon>Eukaryota</taxon>
        <taxon>Metazoa</taxon>
        <taxon>Chordata</taxon>
        <taxon>Craniata</taxon>
        <taxon>Vertebrata</taxon>
        <taxon>Euteleostomi</taxon>
        <taxon>Actinopterygii</taxon>
        <taxon>Neopterygii</taxon>
        <taxon>Teleostei</taxon>
        <taxon>Neoteleostei</taxon>
        <taxon>Acanthomorphata</taxon>
        <taxon>Ovalentaria</taxon>
        <taxon>Atherinomorphae</taxon>
        <taxon>Cyprinodontiformes</taxon>
        <taxon>Poeciliidae</taxon>
        <taxon>Poeciliinae</taxon>
        <taxon>Poecilia</taxon>
    </lineage>
</organism>
<protein>
    <submittedName>
        <fullName evidence="9">Progestin and adipoQ receptor family member IIIa</fullName>
    </submittedName>
</protein>
<keyword evidence="5 8" id="KW-0472">Membrane</keyword>
<evidence type="ECO:0000256" key="1">
    <source>
        <dbReference type="ARBA" id="ARBA00004141"/>
    </source>
</evidence>
<comment type="similarity">
    <text evidence="2">Belongs to the ADIPOR family.</text>
</comment>
<evidence type="ECO:0000313" key="9">
    <source>
        <dbReference type="Ensembl" id="ENSPLAP00000010450.1"/>
    </source>
</evidence>
<evidence type="ECO:0000313" key="10">
    <source>
        <dbReference type="Proteomes" id="UP000261500"/>
    </source>
</evidence>
<proteinExistence type="inferred from homology"/>
<dbReference type="GO" id="GO:0046872">
    <property type="term" value="F:metal ion binding"/>
    <property type="evidence" value="ECO:0007669"/>
    <property type="project" value="UniProtKB-KW"/>
</dbReference>
<dbReference type="PANTHER" id="PTHR20855:SF15">
    <property type="entry name" value="PROGESTIN AND ADIPOQ RECEPTOR FAMILY MEMBER 3"/>
    <property type="match status" value="1"/>
</dbReference>
<comment type="subcellular location">
    <subcellularLocation>
        <location evidence="1">Membrane</location>
        <topology evidence="1">Multi-pass membrane protein</topology>
    </subcellularLocation>
</comment>
<name>A0A3B3UAV1_9TELE</name>
<feature type="transmembrane region" description="Helical" evidence="8">
    <location>
        <begin position="135"/>
        <end position="157"/>
    </location>
</feature>
<feature type="compositionally biased region" description="Basic and acidic residues" evidence="7">
    <location>
        <begin position="7"/>
        <end position="23"/>
    </location>
</feature>
<evidence type="ECO:0000256" key="3">
    <source>
        <dbReference type="ARBA" id="ARBA00022692"/>
    </source>
</evidence>
<evidence type="ECO:0000256" key="4">
    <source>
        <dbReference type="ARBA" id="ARBA00022989"/>
    </source>
</evidence>
<feature type="region of interest" description="Disordered" evidence="7">
    <location>
        <begin position="1"/>
        <end position="27"/>
    </location>
</feature>
<evidence type="ECO:0000256" key="7">
    <source>
        <dbReference type="SAM" id="MobiDB-lite"/>
    </source>
</evidence>
<dbReference type="STRING" id="48699.ENSPLAP00000010450"/>
<dbReference type="PANTHER" id="PTHR20855">
    <property type="entry name" value="ADIPOR/PROGESTIN RECEPTOR-RELATED"/>
    <property type="match status" value="1"/>
</dbReference>
<keyword evidence="6" id="KW-0479">Metal-binding</keyword>
<dbReference type="Pfam" id="PF03006">
    <property type="entry name" value="HlyIII"/>
    <property type="match status" value="1"/>
</dbReference>
<feature type="transmembrane region" description="Helical" evidence="8">
    <location>
        <begin position="237"/>
        <end position="257"/>
    </location>
</feature>
<keyword evidence="6" id="KW-0862">Zinc</keyword>
<feature type="transmembrane region" description="Helical" evidence="8">
    <location>
        <begin position="204"/>
        <end position="225"/>
    </location>
</feature>
<evidence type="ECO:0000256" key="6">
    <source>
        <dbReference type="PIRSR" id="PIRSR604254-1"/>
    </source>
</evidence>
<sequence>MGGNKDGTGERGGDKIDRIERLSPVRTPRINPHLQRQHLLIQLQPFDEASSQFKTDSPGSAMSQKPQKNAQTAHYIELGGYQYWPVLVPRGIRLYTYEQIPVFLRENPYITDGYRAYLPSRLCIKSLFILSNETVNIWSHLLGFLLFFCVGVYNMASVLPSIHASREDYVIYSIGLFCFQLCMLCSVGYHLFCCHRSEKTSRRWMALDYAGVSIGILGCYVPGVFYTFYCNNYWRQVYLVTVLAMILAVFFAQIHPLYLSKQWKQLRSLIFCSVAGYGLIPTLHWIWITGGFSSQLVQAFVPRILGMYFIAALALIFYVSRVPERYFPGQLNYLGSSHQVWHLLLVLMFYWWHQSSGFIMAYRHSQPCPAAPQHT</sequence>
<feature type="transmembrane region" description="Helical" evidence="8">
    <location>
        <begin position="169"/>
        <end position="192"/>
    </location>
</feature>
<evidence type="ECO:0000256" key="8">
    <source>
        <dbReference type="SAM" id="Phobius"/>
    </source>
</evidence>
<evidence type="ECO:0000256" key="2">
    <source>
        <dbReference type="ARBA" id="ARBA00007018"/>
    </source>
</evidence>
<dbReference type="AlphaFoldDB" id="A0A3B3UAV1"/>
<dbReference type="GeneTree" id="ENSGT00940000155291"/>
<accession>A0A3B3UAV1</accession>
<reference evidence="9" key="1">
    <citation type="submission" date="2025-08" db="UniProtKB">
        <authorList>
            <consortium name="Ensembl"/>
        </authorList>
    </citation>
    <scope>IDENTIFICATION</scope>
</reference>
<dbReference type="Proteomes" id="UP000261500">
    <property type="component" value="Unplaced"/>
</dbReference>
<feature type="transmembrane region" description="Helical" evidence="8">
    <location>
        <begin position="300"/>
        <end position="319"/>
    </location>
</feature>
<dbReference type="GO" id="GO:0038023">
    <property type="term" value="F:signaling receptor activity"/>
    <property type="evidence" value="ECO:0007669"/>
    <property type="project" value="TreeGrafter"/>
</dbReference>
<feature type="binding site" evidence="6">
    <location>
        <position position="190"/>
    </location>
    <ligand>
        <name>Zn(2+)</name>
        <dbReference type="ChEBI" id="CHEBI:29105"/>
    </ligand>
</feature>